<evidence type="ECO:0008006" key="3">
    <source>
        <dbReference type="Google" id="ProtNLM"/>
    </source>
</evidence>
<reference evidence="2" key="1">
    <citation type="journal article" date="2019" name="Int. J. Syst. Evol. Microbiol.">
        <title>The Global Catalogue of Microorganisms (GCM) 10K type strain sequencing project: providing services to taxonomists for standard genome sequencing and annotation.</title>
        <authorList>
            <consortium name="The Broad Institute Genomics Platform"/>
            <consortium name="The Broad Institute Genome Sequencing Center for Infectious Disease"/>
            <person name="Wu L."/>
            <person name="Ma J."/>
        </authorList>
    </citation>
    <scope>NUCLEOTIDE SEQUENCE [LARGE SCALE GENOMIC DNA]</scope>
    <source>
        <strain evidence="2">JCM 3325</strain>
    </source>
</reference>
<protein>
    <recommendedName>
        <fullName evidence="3">DUF5753 domain-containing protein</fullName>
    </recommendedName>
</protein>
<proteinExistence type="predicted"/>
<evidence type="ECO:0000313" key="1">
    <source>
        <dbReference type="EMBL" id="GAA2399878.1"/>
    </source>
</evidence>
<comment type="caution">
    <text evidence="1">The sequence shown here is derived from an EMBL/GenBank/DDBJ whole genome shotgun (WGS) entry which is preliminary data.</text>
</comment>
<dbReference type="Proteomes" id="UP001501231">
    <property type="component" value="Unassembled WGS sequence"/>
</dbReference>
<dbReference type="EMBL" id="BAAARW010000001">
    <property type="protein sequence ID" value="GAA2399878.1"/>
    <property type="molecule type" value="Genomic_DNA"/>
</dbReference>
<evidence type="ECO:0000313" key="2">
    <source>
        <dbReference type="Proteomes" id="UP001501231"/>
    </source>
</evidence>
<accession>A0ABP5VD19</accession>
<keyword evidence="2" id="KW-1185">Reference proteome</keyword>
<sequence>MLDDPSTPVILSRSLTPTVTRRSPAPLLSYIGPTFPQRFYGEAPLHSSSRLATAEQKAAAGNCGGLEAGIGSYLEALKRERDRTAVQHKEIIRFSDTCSADE</sequence>
<organism evidence="1 2">
    <name type="scientific">Actinomadura vinacea</name>
    <dbReference type="NCBI Taxonomy" id="115336"/>
    <lineage>
        <taxon>Bacteria</taxon>
        <taxon>Bacillati</taxon>
        <taxon>Actinomycetota</taxon>
        <taxon>Actinomycetes</taxon>
        <taxon>Streptosporangiales</taxon>
        <taxon>Thermomonosporaceae</taxon>
        <taxon>Actinomadura</taxon>
    </lineage>
</organism>
<gene>
    <name evidence="1" type="ORF">GCM10010191_03810</name>
</gene>
<name>A0ABP5VD19_9ACTN</name>